<evidence type="ECO:0000313" key="1">
    <source>
        <dbReference type="EMBL" id="KLT91439.1"/>
    </source>
</evidence>
<accession>A0A0J1AAG6</accession>
<protein>
    <submittedName>
        <fullName evidence="1">Terminase-like family protein</fullName>
    </submittedName>
</protein>
<dbReference type="InterPro" id="IPR027417">
    <property type="entry name" value="P-loop_NTPase"/>
</dbReference>
<dbReference type="Gene3D" id="3.30.420.240">
    <property type="match status" value="1"/>
</dbReference>
<dbReference type="Gene3D" id="3.40.50.300">
    <property type="entry name" value="P-loop containing nucleotide triphosphate hydrolases"/>
    <property type="match status" value="1"/>
</dbReference>
<dbReference type="RefSeq" id="WP_000209113.1">
    <property type="nucleotide sequence ID" value="NZ_JPHZ01000007.1"/>
</dbReference>
<reference evidence="1 2" key="1">
    <citation type="submission" date="2014-07" db="EMBL/GenBank/DDBJ databases">
        <authorList>
            <person name="Harkins D.M."/>
            <person name="Lesho E."/>
            <person name="Waterman P.E."/>
            <person name="Chan A."/>
            <person name="Fouts D.E."/>
        </authorList>
    </citation>
    <scope>NUCLEOTIDE SEQUENCE [LARGE SCALE GENOMIC DNA]</scope>
    <source>
        <strain evidence="1 2">MRSN 3527</strain>
    </source>
</reference>
<dbReference type="PATRIC" id="fig|1409923.3.peg.538"/>
<dbReference type="Proteomes" id="UP000036122">
    <property type="component" value="Unassembled WGS sequence"/>
</dbReference>
<gene>
    <name evidence="1" type="ORF">T630_2377</name>
</gene>
<dbReference type="EMBL" id="JPHZ01000007">
    <property type="protein sequence ID" value="KLT91439.1"/>
    <property type="molecule type" value="Genomic_DNA"/>
</dbReference>
<comment type="caution">
    <text evidence="1">The sequence shown here is derived from an EMBL/GenBank/DDBJ whole genome shotgun (WGS) entry which is preliminary data.</text>
</comment>
<dbReference type="InterPro" id="IPR012036">
    <property type="entry name" value="Phage_Mu_Gp28"/>
</dbReference>
<dbReference type="AlphaFoldDB" id="A0A0J1AAG6"/>
<proteinExistence type="predicted"/>
<sequence length="520" mass="58707">MTTLEASPINLLQPDFDSDVPAVLLPYQQEWIADKSPLKIGEKSRRIGLTWAEAADAALECASDRSAGGQNCYYLGYNKDMTVEFIQACAMWARAYGLAAEEVEEGIWEDGDKHIQTYIIRFPKSGFRIEALTSRPSNLRGRQGRVILDEAAFHESLDELLKAAIALLIWGGCVRVISTHDGEDNPFNELINEIRAGKRKGTIHRITFREAVEQGLYKRVCIREDIPYDATEEALWVEEVYDFYGSSADEELDVVPSKGGGRWLPHSLLESKKDSTVPVIRFEAPKGWDDFSNVSEEARNAEVLEFFNEHLKPLIEALPKKLKSFYGLDFARKRNACSFWPLVEQQNTKKQIPFLFEMFKVPYKQQEEFLKLIVAILPNFSKGAHDAGGNGGYLAEAMQVIYGERIEAIMLTEAWYRENTPHFKASLEDGDIENMPADQDVIEDHRAFVMVNGVARIPAQGKSNLNNKDRHGDSAIAHLLADYASNHPSAPIEFIPLPSREEIETNPDDYDGWFSDVGCY</sequence>
<evidence type="ECO:0000313" key="2">
    <source>
        <dbReference type="Proteomes" id="UP000036122"/>
    </source>
</evidence>
<organism evidence="1 2">
    <name type="scientific">Acinetobacter baumannii MRSN 3527</name>
    <dbReference type="NCBI Taxonomy" id="1409923"/>
    <lineage>
        <taxon>Bacteria</taxon>
        <taxon>Pseudomonadati</taxon>
        <taxon>Pseudomonadota</taxon>
        <taxon>Gammaproteobacteria</taxon>
        <taxon>Moraxellales</taxon>
        <taxon>Moraxellaceae</taxon>
        <taxon>Acinetobacter</taxon>
        <taxon>Acinetobacter calcoaceticus/baumannii complex</taxon>
    </lineage>
</organism>
<name>A0A0J1AAG6_ACIBA</name>
<dbReference type="PIRSF" id="PIRSF007056">
    <property type="entry name" value="UCP007056"/>
    <property type="match status" value="1"/>
</dbReference>